<sequence>MMLWKCTGLLLSISAGAWGFNPPPKPADVAPDVAPRQTDSTLSQIIRFSDELNLTACLPRALPLASDLPTFPSGLLNDGLYSQALSQTTLALSDVCKFSVTGTDGPEFTSFLPTLYSWYDGHSSQIASFVSGCPSASPWVQTIEAYSTCSQVSAVIASSTASETGTASESGVVTFSLETETVISTSVSSTTSDGTTSASATQSPSSSVSQAQAPRETGLVVAAAAVAGFLGAVAAL</sequence>
<evidence type="ECO:0000256" key="1">
    <source>
        <dbReference type="SAM" id="MobiDB-lite"/>
    </source>
</evidence>
<keyword evidence="4" id="KW-1185">Reference proteome</keyword>
<name>A0ABR2XEH1_9PEZI</name>
<organism evidence="3 4">
    <name type="scientific">Seiridium cardinale</name>
    <dbReference type="NCBI Taxonomy" id="138064"/>
    <lineage>
        <taxon>Eukaryota</taxon>
        <taxon>Fungi</taxon>
        <taxon>Dikarya</taxon>
        <taxon>Ascomycota</taxon>
        <taxon>Pezizomycotina</taxon>
        <taxon>Sordariomycetes</taxon>
        <taxon>Xylariomycetidae</taxon>
        <taxon>Amphisphaeriales</taxon>
        <taxon>Sporocadaceae</taxon>
        <taxon>Seiridium</taxon>
    </lineage>
</organism>
<keyword evidence="2" id="KW-0732">Signal</keyword>
<evidence type="ECO:0000313" key="3">
    <source>
        <dbReference type="EMBL" id="KAK9772184.1"/>
    </source>
</evidence>
<dbReference type="Proteomes" id="UP001465668">
    <property type="component" value="Unassembled WGS sequence"/>
</dbReference>
<feature type="signal peptide" evidence="2">
    <location>
        <begin position="1"/>
        <end position="19"/>
    </location>
</feature>
<proteinExistence type="predicted"/>
<protein>
    <submittedName>
        <fullName evidence="3">Infection structure specific protein</fullName>
    </submittedName>
</protein>
<comment type="caution">
    <text evidence="3">The sequence shown here is derived from an EMBL/GenBank/DDBJ whole genome shotgun (WGS) entry which is preliminary data.</text>
</comment>
<feature type="region of interest" description="Disordered" evidence="1">
    <location>
        <begin position="186"/>
        <end position="211"/>
    </location>
</feature>
<accession>A0ABR2XEH1</accession>
<dbReference type="EMBL" id="JARVKM010000065">
    <property type="protein sequence ID" value="KAK9772184.1"/>
    <property type="molecule type" value="Genomic_DNA"/>
</dbReference>
<gene>
    <name evidence="3" type="ORF">SCAR479_11193</name>
</gene>
<evidence type="ECO:0000313" key="4">
    <source>
        <dbReference type="Proteomes" id="UP001465668"/>
    </source>
</evidence>
<reference evidence="3 4" key="1">
    <citation type="submission" date="2024-02" db="EMBL/GenBank/DDBJ databases">
        <title>First draft genome assembly of two strains of Seiridium cardinale.</title>
        <authorList>
            <person name="Emiliani G."/>
            <person name="Scali E."/>
        </authorList>
    </citation>
    <scope>NUCLEOTIDE SEQUENCE [LARGE SCALE GENOMIC DNA]</scope>
    <source>
        <strain evidence="3 4">BM-138-000479</strain>
    </source>
</reference>
<evidence type="ECO:0000256" key="2">
    <source>
        <dbReference type="SAM" id="SignalP"/>
    </source>
</evidence>
<feature type="chain" id="PRO_5045319455" evidence="2">
    <location>
        <begin position="20"/>
        <end position="236"/>
    </location>
</feature>